<dbReference type="PANTHER" id="PTHR15462">
    <property type="entry name" value="SERINE PROTEASE"/>
    <property type="match status" value="1"/>
</dbReference>
<evidence type="ECO:0000313" key="3">
    <source>
        <dbReference type="EMBL" id="EGY76580.1"/>
    </source>
</evidence>
<accession>G4D0J7</accession>
<dbReference type="InterPro" id="IPR009003">
    <property type="entry name" value="Peptidase_S1_PA"/>
</dbReference>
<reference evidence="3 4" key="1">
    <citation type="submission" date="2011-06" db="EMBL/GenBank/DDBJ databases">
        <authorList>
            <person name="Muzny D."/>
            <person name="Qin X."/>
            <person name="Deng J."/>
            <person name="Jiang H."/>
            <person name="Liu Y."/>
            <person name="Qu J."/>
            <person name="Song X.-Z."/>
            <person name="Zhang L."/>
            <person name="Thornton R."/>
            <person name="Coyle M."/>
            <person name="Francisco L."/>
            <person name="Jackson L."/>
            <person name="Javaid M."/>
            <person name="Korchina V."/>
            <person name="Kovar C."/>
            <person name="Mata R."/>
            <person name="Mathew T."/>
            <person name="Ngo R."/>
            <person name="Nguyen L."/>
            <person name="Nguyen N."/>
            <person name="Okwuonu G."/>
            <person name="Ongeri F."/>
            <person name="Pham C."/>
            <person name="Simmons D."/>
            <person name="Wilczek-Boney K."/>
            <person name="Hale W."/>
            <person name="Jakkamsetti A."/>
            <person name="Pham P."/>
            <person name="Ruth R."/>
            <person name="San Lucas F."/>
            <person name="Warren J."/>
            <person name="Zhang J."/>
            <person name="Zhao Z."/>
            <person name="Zhou C."/>
            <person name="Zhu D."/>
            <person name="Lee S."/>
            <person name="Bess C."/>
            <person name="Blankenburg K."/>
            <person name="Forbes L."/>
            <person name="Fu Q."/>
            <person name="Gubbala S."/>
            <person name="Hirani K."/>
            <person name="Jayaseelan J.C."/>
            <person name="Lara F."/>
            <person name="Munidasa M."/>
            <person name="Palculict T."/>
            <person name="Patil S."/>
            <person name="Pu L.-L."/>
            <person name="Saada N."/>
            <person name="Tang L."/>
            <person name="Weissenberger G."/>
            <person name="Zhu Y."/>
            <person name="Hemphill L."/>
            <person name="Shang Y."/>
            <person name="Youmans B."/>
            <person name="Ayvaz T."/>
            <person name="Ross M."/>
            <person name="Santibanez J."/>
            <person name="Aqrawi P."/>
            <person name="Gross S."/>
            <person name="Joshi V."/>
            <person name="Fowler G."/>
            <person name="Nazareth L."/>
            <person name="Reid J."/>
            <person name="Worley K."/>
            <person name="Petrosino J."/>
            <person name="Highlander S."/>
            <person name="Gibbs R."/>
        </authorList>
    </citation>
    <scope>NUCLEOTIDE SEQUENCE [LARGE SCALE GENOMIC DNA]</scope>
    <source>
        <strain evidence="3 4">ATCC 25577</strain>
    </source>
</reference>
<feature type="compositionally biased region" description="Low complexity" evidence="2">
    <location>
        <begin position="90"/>
        <end position="102"/>
    </location>
</feature>
<dbReference type="InterPro" id="IPR050966">
    <property type="entry name" value="Glutamyl_endopeptidase"/>
</dbReference>
<evidence type="ECO:0000256" key="2">
    <source>
        <dbReference type="SAM" id="MobiDB-lite"/>
    </source>
</evidence>
<dbReference type="AlphaFoldDB" id="G4D0J7"/>
<keyword evidence="1" id="KW-0732">Signal</keyword>
<dbReference type="EMBL" id="AGBA01000016">
    <property type="protein sequence ID" value="EGY76580.1"/>
    <property type="molecule type" value="Genomic_DNA"/>
</dbReference>
<dbReference type="PROSITE" id="PS00134">
    <property type="entry name" value="TRYPSIN_HIS"/>
    <property type="match status" value="1"/>
</dbReference>
<name>G4D0J7_9ACTN</name>
<organism evidence="3 4">
    <name type="scientific">Cutibacterium avidum ATCC 25577</name>
    <dbReference type="NCBI Taxonomy" id="997355"/>
    <lineage>
        <taxon>Bacteria</taxon>
        <taxon>Bacillati</taxon>
        <taxon>Actinomycetota</taxon>
        <taxon>Actinomycetes</taxon>
        <taxon>Propionibacteriales</taxon>
        <taxon>Propionibacteriaceae</taxon>
        <taxon>Cutibacterium</taxon>
    </lineage>
</organism>
<dbReference type="InterPro" id="IPR018114">
    <property type="entry name" value="TRYPSIN_HIS"/>
</dbReference>
<proteinExistence type="predicted"/>
<feature type="region of interest" description="Disordered" evidence="2">
    <location>
        <begin position="81"/>
        <end position="102"/>
    </location>
</feature>
<evidence type="ECO:0008006" key="5">
    <source>
        <dbReference type="Google" id="ProtNLM"/>
    </source>
</evidence>
<keyword evidence="4" id="KW-1185">Reference proteome</keyword>
<protein>
    <recommendedName>
        <fullName evidence="5">V8-like Glu-specific endopeptidase</fullName>
    </recommendedName>
</protein>
<evidence type="ECO:0000313" key="4">
    <source>
        <dbReference type="Proteomes" id="UP000005332"/>
    </source>
</evidence>
<dbReference type="HOGENOM" id="CLU_050832_0_0_11"/>
<dbReference type="InterPro" id="IPR043504">
    <property type="entry name" value="Peptidase_S1_PA_chymotrypsin"/>
</dbReference>
<sequence length="404" mass="42153">MPHTLCLPRAVSSGVACSTKNGVPGGIDMKKYRITTLATLAGLASAAFLAASATTPASAAPTAPSGPPLSSTTTAVRAPVTNPATGRTYAPTSTTNTAKLTATGGDPAVTAYWTPERLKNAIPADTPASTARVNKQVNELERRASSDKPLTIGSSPVAATSTKITPQAAPPVTNFSKTNGKVFFHNQSDGKDYVCSGSSINSSSKRLVVTAGHCVYGAPGNKWHSNWVFMPGYSKGAAYGSYQAAVLRTFTDWINYGESGRGFNSDVAFVTTYNGSTSRAAVVNAVGGHGFEWGGGFGFDVSIFGYPANRNGGQIMWACWGTSGTGWTGTYRFNRISGCNFGGGSSGGPWLNRYSNTSGLGYVRSVTSHGPAKSTAYIQGPYFDSRVNDLFVAANNDWKTHNHG</sequence>
<dbReference type="Gene3D" id="2.40.10.10">
    <property type="entry name" value="Trypsin-like serine proteases"/>
    <property type="match status" value="2"/>
</dbReference>
<gene>
    <name evidence="3" type="ORF">HMPREF9153_2305</name>
</gene>
<dbReference type="Proteomes" id="UP000005332">
    <property type="component" value="Unassembled WGS sequence"/>
</dbReference>
<dbReference type="GO" id="GO:0004252">
    <property type="term" value="F:serine-type endopeptidase activity"/>
    <property type="evidence" value="ECO:0007669"/>
    <property type="project" value="InterPro"/>
</dbReference>
<comment type="caution">
    <text evidence="3">The sequence shown here is derived from an EMBL/GenBank/DDBJ whole genome shotgun (WGS) entry which is preliminary data.</text>
</comment>
<evidence type="ECO:0000256" key="1">
    <source>
        <dbReference type="ARBA" id="ARBA00022729"/>
    </source>
</evidence>
<dbReference type="PATRIC" id="fig|997355.3.peg.2281"/>
<dbReference type="SUPFAM" id="SSF50494">
    <property type="entry name" value="Trypsin-like serine proteases"/>
    <property type="match status" value="1"/>
</dbReference>
<dbReference type="GO" id="GO:0006508">
    <property type="term" value="P:proteolysis"/>
    <property type="evidence" value="ECO:0007669"/>
    <property type="project" value="InterPro"/>
</dbReference>